<evidence type="ECO:0000313" key="5">
    <source>
        <dbReference type="EMBL" id="KTC68387.1"/>
    </source>
</evidence>
<sequence>MKFLKWLKTTTKKFDNVPARILQTGNRKRNSRFYENYFSLIASGARLKLVEAMFKLNLFALFEEQNLVEEQEIISRLGLHPKRGKKWLHLLSSEHFLTKIMKGEQIAYRLPEGFRQLQYSAENGWWGMQFFFDIWTESGAENLTEALRFGKVKTDAPWPPKTPAHAAWLEQWMAGTADITIRCILEQINFKKVKHFLDVGGGDGTMACAFVEAYPHLKATVYNLPASAEIARQNIESRGLSDRISVIEGNFLEDDAFPVGFDLILFARVLFDWDASVNRKLLRMAYQALPQNGHVAICEIFKDRNKSFCLACEYRYIFQDDFGVNVMKYTREYITMLERINFTVLPHKEEAGYRFPCSVLMARK</sequence>
<evidence type="ECO:0000256" key="2">
    <source>
        <dbReference type="ARBA" id="ARBA00022679"/>
    </source>
</evidence>
<protein>
    <submittedName>
        <fullName evidence="5 6">Hydroxyneurosporene (C20) methyltransferase</fullName>
        <ecNumber evidence="6">2.1.1.-</ecNumber>
    </submittedName>
</protein>
<dbReference type="SUPFAM" id="SSF53335">
    <property type="entry name" value="S-adenosyl-L-methionine-dependent methyltransferases"/>
    <property type="match status" value="1"/>
</dbReference>
<evidence type="ECO:0000256" key="1">
    <source>
        <dbReference type="ARBA" id="ARBA00022603"/>
    </source>
</evidence>
<dbReference type="GO" id="GO:0032259">
    <property type="term" value="P:methylation"/>
    <property type="evidence" value="ECO:0007669"/>
    <property type="project" value="UniProtKB-KW"/>
</dbReference>
<evidence type="ECO:0000259" key="4">
    <source>
        <dbReference type="Pfam" id="PF00891"/>
    </source>
</evidence>
<reference evidence="6 8" key="2">
    <citation type="submission" date="2018-06" db="EMBL/GenBank/DDBJ databases">
        <authorList>
            <consortium name="Pathogen Informatics"/>
            <person name="Doyle S."/>
        </authorList>
    </citation>
    <scope>NUCLEOTIDE SEQUENCE [LARGE SCALE GENOMIC DNA]</scope>
    <source>
        <strain evidence="6 8">NCTC12437</strain>
    </source>
</reference>
<dbReference type="STRING" id="28083.Lbir_2989"/>
<dbReference type="OrthoDB" id="4104638at2"/>
<dbReference type="InterPro" id="IPR016461">
    <property type="entry name" value="COMT-like"/>
</dbReference>
<dbReference type="Gene3D" id="3.40.50.150">
    <property type="entry name" value="Vaccinia Virus protein VP39"/>
    <property type="match status" value="1"/>
</dbReference>
<keyword evidence="1 6" id="KW-0489">Methyltransferase</keyword>
<dbReference type="InterPro" id="IPR029063">
    <property type="entry name" value="SAM-dependent_MTases_sf"/>
</dbReference>
<dbReference type="InterPro" id="IPR001077">
    <property type="entry name" value="COMT_C"/>
</dbReference>
<dbReference type="EMBL" id="UGNW01000001">
    <property type="protein sequence ID" value="STX30897.1"/>
    <property type="molecule type" value="Genomic_DNA"/>
</dbReference>
<proteinExistence type="predicted"/>
<feature type="domain" description="O-methyltransferase C-terminal" evidence="4">
    <location>
        <begin position="168"/>
        <end position="307"/>
    </location>
</feature>
<dbReference type="Pfam" id="PF00891">
    <property type="entry name" value="Methyltransf_2"/>
    <property type="match status" value="1"/>
</dbReference>
<dbReference type="Proteomes" id="UP000054735">
    <property type="component" value="Unassembled WGS sequence"/>
</dbReference>
<dbReference type="PROSITE" id="PS51683">
    <property type="entry name" value="SAM_OMT_II"/>
    <property type="match status" value="1"/>
</dbReference>
<dbReference type="PANTHER" id="PTHR11746">
    <property type="entry name" value="O-METHYLTRANSFERASE"/>
    <property type="match status" value="1"/>
</dbReference>
<name>A0A378I6R5_9GAMM</name>
<evidence type="ECO:0000313" key="6">
    <source>
        <dbReference type="EMBL" id="STX30897.1"/>
    </source>
</evidence>
<gene>
    <name evidence="6" type="primary">dnrK</name>
    <name evidence="5" type="ORF">Lbir_2989</name>
    <name evidence="6" type="ORF">NCTC12437_00664</name>
</gene>
<dbReference type="RefSeq" id="WP_058524954.1">
    <property type="nucleotide sequence ID" value="NZ_CAAAHV010000010.1"/>
</dbReference>
<evidence type="ECO:0000313" key="7">
    <source>
        <dbReference type="Proteomes" id="UP000054735"/>
    </source>
</evidence>
<evidence type="ECO:0000313" key="8">
    <source>
        <dbReference type="Proteomes" id="UP000255066"/>
    </source>
</evidence>
<dbReference type="AlphaFoldDB" id="A0A378I6R5"/>
<keyword evidence="2 6" id="KW-0808">Transferase</keyword>
<keyword evidence="3" id="KW-0949">S-adenosyl-L-methionine</keyword>
<keyword evidence="7" id="KW-1185">Reference proteome</keyword>
<dbReference type="EMBL" id="LNXT01000048">
    <property type="protein sequence ID" value="KTC68387.1"/>
    <property type="molecule type" value="Genomic_DNA"/>
</dbReference>
<evidence type="ECO:0000256" key="3">
    <source>
        <dbReference type="ARBA" id="ARBA00022691"/>
    </source>
</evidence>
<dbReference type="Proteomes" id="UP000255066">
    <property type="component" value="Unassembled WGS sequence"/>
</dbReference>
<accession>A0A378I6R5</accession>
<reference evidence="5 7" key="1">
    <citation type="submission" date="2015-11" db="EMBL/GenBank/DDBJ databases">
        <title>Genomic analysis of 38 Legionella species identifies large and diverse effector repertoires.</title>
        <authorList>
            <person name="Burstein D."/>
            <person name="Amaro F."/>
            <person name="Zusman T."/>
            <person name="Lifshitz Z."/>
            <person name="Cohen O."/>
            <person name="Gilbert J.A."/>
            <person name="Pupko T."/>
            <person name="Shuman H.A."/>
            <person name="Segal G."/>
        </authorList>
    </citation>
    <scope>NUCLEOTIDE SEQUENCE [LARGE SCALE GENOMIC DNA]</scope>
    <source>
        <strain evidence="5 7">CDC#1407-AL-14</strain>
    </source>
</reference>
<organism evidence="6 8">
    <name type="scientific">Legionella birminghamensis</name>
    <dbReference type="NCBI Taxonomy" id="28083"/>
    <lineage>
        <taxon>Bacteria</taxon>
        <taxon>Pseudomonadati</taxon>
        <taxon>Pseudomonadota</taxon>
        <taxon>Gammaproteobacteria</taxon>
        <taxon>Legionellales</taxon>
        <taxon>Legionellaceae</taxon>
        <taxon>Legionella</taxon>
    </lineage>
</organism>
<dbReference type="EC" id="2.1.1.-" evidence="6"/>
<dbReference type="GO" id="GO:0008171">
    <property type="term" value="F:O-methyltransferase activity"/>
    <property type="evidence" value="ECO:0007669"/>
    <property type="project" value="InterPro"/>
</dbReference>
<dbReference type="CDD" id="cd02440">
    <property type="entry name" value="AdoMet_MTases"/>
    <property type="match status" value="1"/>
</dbReference>